<proteinExistence type="inferred from homology"/>
<dbReference type="AlphaFoldDB" id="A0A6J4KZV8"/>
<gene>
    <name evidence="4" type="ORF">AVDCRST_MAG56-6885</name>
</gene>
<organism evidence="4">
    <name type="scientific">uncultured Cytophagales bacterium</name>
    <dbReference type="NCBI Taxonomy" id="158755"/>
    <lineage>
        <taxon>Bacteria</taxon>
        <taxon>Pseudomonadati</taxon>
        <taxon>Bacteroidota</taxon>
        <taxon>Sphingobacteriia</taxon>
        <taxon>Sphingobacteriales</taxon>
        <taxon>environmental samples</taxon>
    </lineage>
</organism>
<feature type="domain" description="Glycosyltransferase 2-like" evidence="3">
    <location>
        <begin position="8"/>
        <end position="147"/>
    </location>
</feature>
<dbReference type="SUPFAM" id="SSF53448">
    <property type="entry name" value="Nucleotide-diphospho-sugar transferases"/>
    <property type="match status" value="1"/>
</dbReference>
<keyword evidence="4" id="KW-0808">Transferase</keyword>
<comment type="similarity">
    <text evidence="1">Belongs to the glycosyltransferase 2 family. WaaE/KdtX subfamily.</text>
</comment>
<dbReference type="Pfam" id="PF00535">
    <property type="entry name" value="Glycos_transf_2"/>
    <property type="match status" value="1"/>
</dbReference>
<name>A0A6J4KZV8_9SPHI</name>
<keyword evidence="2" id="KW-1133">Transmembrane helix</keyword>
<evidence type="ECO:0000256" key="2">
    <source>
        <dbReference type="SAM" id="Phobius"/>
    </source>
</evidence>
<dbReference type="InterPro" id="IPR001173">
    <property type="entry name" value="Glyco_trans_2-like"/>
</dbReference>
<reference evidence="4" key="1">
    <citation type="submission" date="2020-02" db="EMBL/GenBank/DDBJ databases">
        <authorList>
            <person name="Meier V. D."/>
        </authorList>
    </citation>
    <scope>NUCLEOTIDE SEQUENCE</scope>
    <source>
        <strain evidence="4">AVDCRST_MAG56</strain>
    </source>
</reference>
<dbReference type="InterPro" id="IPR029044">
    <property type="entry name" value="Nucleotide-diphossugar_trans"/>
</dbReference>
<dbReference type="Gene3D" id="3.90.550.10">
    <property type="entry name" value="Spore Coat Polysaccharide Biosynthesis Protein SpsA, Chain A"/>
    <property type="match status" value="1"/>
</dbReference>
<keyword evidence="2" id="KW-0812">Transmembrane</keyword>
<dbReference type="PANTHER" id="PTHR43630:SF2">
    <property type="entry name" value="GLYCOSYLTRANSFERASE"/>
    <property type="match status" value="1"/>
</dbReference>
<protein>
    <submittedName>
        <fullName evidence="4">Glycosyl transferase, family 2</fullName>
    </submittedName>
</protein>
<evidence type="ECO:0000313" key="4">
    <source>
        <dbReference type="EMBL" id="CAA9319979.1"/>
    </source>
</evidence>
<dbReference type="CDD" id="cd02511">
    <property type="entry name" value="Beta4Glucosyltransferase"/>
    <property type="match status" value="1"/>
</dbReference>
<keyword evidence="2" id="KW-0472">Membrane</keyword>
<sequence length="258" mass="29286">MPNSVPLSVVIITFNEERNIGRCLESVRGIADEVVVVDSFSTDRTEAICRQHGATFLQHPFEGHIQQKNYALSRATHPYVLSLDADEALSPALQQSVRAVKSHWAADAYEMARLTNYCGHWIRHTDWYPDRKTRLFDKRKGRWGGANPHDRVELEPGATQQRIGGDLLHYSYHSVSQHIGQLNYFTDIGARVAFERGKKAPLPVLLLSPVLKFTKSYFLRLGFLDGYYGFVVCAISAFASFLKYVKLRQLRAPHEPTP</sequence>
<evidence type="ECO:0000259" key="3">
    <source>
        <dbReference type="Pfam" id="PF00535"/>
    </source>
</evidence>
<dbReference type="GO" id="GO:0016740">
    <property type="term" value="F:transferase activity"/>
    <property type="evidence" value="ECO:0007669"/>
    <property type="project" value="UniProtKB-KW"/>
</dbReference>
<dbReference type="EMBL" id="CADCTQ010000570">
    <property type="protein sequence ID" value="CAA9319979.1"/>
    <property type="molecule type" value="Genomic_DNA"/>
</dbReference>
<feature type="transmembrane region" description="Helical" evidence="2">
    <location>
        <begin position="226"/>
        <end position="245"/>
    </location>
</feature>
<dbReference type="PANTHER" id="PTHR43630">
    <property type="entry name" value="POLY-BETA-1,6-N-ACETYL-D-GLUCOSAMINE SYNTHASE"/>
    <property type="match status" value="1"/>
</dbReference>
<evidence type="ECO:0000256" key="1">
    <source>
        <dbReference type="ARBA" id="ARBA00038494"/>
    </source>
</evidence>
<accession>A0A6J4KZV8</accession>